<dbReference type="KEGG" id="sfw:WN53_18855"/>
<name>A0A0F7HDJ0_SERFO</name>
<dbReference type="AlphaFoldDB" id="A0A0F7HDJ0"/>
<reference evidence="1" key="1">
    <citation type="submission" date="2019-05" db="EMBL/GenBank/DDBJ databases">
        <authorList>
            <consortium name="Pathogen Informatics"/>
        </authorList>
    </citation>
    <scope>NUCLEOTIDE SEQUENCE [LARGE SCALE GENOMIC DNA]</scope>
    <source>
        <strain evidence="1">NCTC12965</strain>
    </source>
</reference>
<dbReference type="InterPro" id="IPR036259">
    <property type="entry name" value="MFS_trans_sf"/>
</dbReference>
<organism evidence="1">
    <name type="scientific">Serratia fonticola</name>
    <dbReference type="NCBI Taxonomy" id="47917"/>
    <lineage>
        <taxon>Bacteria</taxon>
        <taxon>Pseudomonadati</taxon>
        <taxon>Pseudomonadota</taxon>
        <taxon>Gammaproteobacteria</taxon>
        <taxon>Enterobacterales</taxon>
        <taxon>Yersiniaceae</taxon>
        <taxon>Serratia</taxon>
    </lineage>
</organism>
<sequence length="400" mass="44293">MKKIGFHHLSFIRHDKNATGEHLLRRILAGDKVFYTYSDQFADISVLDKLVAGEGVYIGAHQLADGSYWLHWLVSAEKGILQAQAADEPNPSRLILQMVGSAGLIGLAVYGFTWLPNLWVAVILMLVLSCGVWGCFSSFTQWTMNASRRARQSLQGLEQVMHGDVALCQTSGVQPPVPSNDKLMSDQAILSCVQSIATRVSARREIIGSGEYQREVIDYQFSCSAGRLTFRTGVDPMIENLNPLLLREHPFFLAANDPVTLLIARPSNAVIGVCNERDGSAYLNRPSGLAVSLQRLKWLYKTLPICCLFLMLLLVCFTLNDWWHQGGVPDKWDWLDAADIFATVGLLSVMFCCGLMLLLEVAGWLARKDSVNAAGFVLARQKLALFKRSAGKPVYLQDVA</sequence>
<gene>
    <name evidence="1" type="ORF">NCTC12965_00082</name>
</gene>
<evidence type="ECO:0000313" key="1">
    <source>
        <dbReference type="EMBL" id="VTR14996.1"/>
    </source>
</evidence>
<protein>
    <submittedName>
        <fullName evidence="1">Uncharacterized protein</fullName>
    </submittedName>
</protein>
<proteinExistence type="predicted"/>
<accession>A0A0F7HDJ0</accession>
<dbReference type="RefSeq" id="WP_024486279.1">
    <property type="nucleotide sequence ID" value="NZ_CAMKUH010000004.1"/>
</dbReference>
<dbReference type="GeneID" id="30322238"/>
<dbReference type="SUPFAM" id="SSF103473">
    <property type="entry name" value="MFS general substrate transporter"/>
    <property type="match status" value="1"/>
</dbReference>
<dbReference type="EMBL" id="CABEEZ010000008">
    <property type="protein sequence ID" value="VTR14996.1"/>
    <property type="molecule type" value="Genomic_DNA"/>
</dbReference>